<dbReference type="SUPFAM" id="SSF52949">
    <property type="entry name" value="Macro domain-like"/>
    <property type="match status" value="1"/>
</dbReference>
<organism evidence="4 5">
    <name type="scientific">Aphis craccivora</name>
    <name type="common">Cowpea aphid</name>
    <dbReference type="NCBI Taxonomy" id="307492"/>
    <lineage>
        <taxon>Eukaryota</taxon>
        <taxon>Metazoa</taxon>
        <taxon>Ecdysozoa</taxon>
        <taxon>Arthropoda</taxon>
        <taxon>Hexapoda</taxon>
        <taxon>Insecta</taxon>
        <taxon>Pterygota</taxon>
        <taxon>Neoptera</taxon>
        <taxon>Paraneoptera</taxon>
        <taxon>Hemiptera</taxon>
        <taxon>Sternorrhyncha</taxon>
        <taxon>Aphidomorpha</taxon>
        <taxon>Aphidoidea</taxon>
        <taxon>Aphididae</taxon>
        <taxon>Aphidini</taxon>
        <taxon>Aphis</taxon>
        <taxon>Aphis</taxon>
    </lineage>
</organism>
<evidence type="ECO:0000313" key="5">
    <source>
        <dbReference type="Proteomes" id="UP000478052"/>
    </source>
</evidence>
<dbReference type="GO" id="GO:0016787">
    <property type="term" value="F:hydrolase activity"/>
    <property type="evidence" value="ECO:0007669"/>
    <property type="project" value="UniProtKB-KW"/>
</dbReference>
<keyword evidence="4" id="KW-0418">Kinase</keyword>
<dbReference type="SUPFAM" id="SSF50630">
    <property type="entry name" value="Acid proteases"/>
    <property type="match status" value="1"/>
</dbReference>
<name>A0A6G0VKE1_APHCR</name>
<dbReference type="EMBL" id="VUJU01015673">
    <property type="protein sequence ID" value="KAF0692757.1"/>
    <property type="molecule type" value="Genomic_DNA"/>
</dbReference>
<evidence type="ECO:0000256" key="1">
    <source>
        <dbReference type="ARBA" id="ARBA00022801"/>
    </source>
</evidence>
<dbReference type="GO" id="GO:0140291">
    <property type="term" value="P:peptidyl-glutamate ADP-deribosylation"/>
    <property type="evidence" value="ECO:0007669"/>
    <property type="project" value="TreeGrafter"/>
</dbReference>
<dbReference type="InterPro" id="IPR018061">
    <property type="entry name" value="Retropepsins"/>
</dbReference>
<dbReference type="Gene3D" id="3.40.220.10">
    <property type="entry name" value="Leucine Aminopeptidase, subunit E, domain 1"/>
    <property type="match status" value="1"/>
</dbReference>
<accession>A0A6G0VKE1</accession>
<feature type="region of interest" description="Disordered" evidence="2">
    <location>
        <begin position="134"/>
        <end position="162"/>
    </location>
</feature>
<evidence type="ECO:0000313" key="4">
    <source>
        <dbReference type="EMBL" id="KAF0692757.1"/>
    </source>
</evidence>
<reference evidence="4 5" key="1">
    <citation type="submission" date="2019-08" db="EMBL/GenBank/DDBJ databases">
        <title>Whole genome of Aphis craccivora.</title>
        <authorList>
            <person name="Voronova N.V."/>
            <person name="Shulinski R.S."/>
            <person name="Bandarenka Y.V."/>
            <person name="Zhorov D.G."/>
            <person name="Warner D."/>
        </authorList>
    </citation>
    <scope>NUCLEOTIDE SEQUENCE [LARGE SCALE GENOMIC DNA]</scope>
    <source>
        <strain evidence="4">180601</strain>
        <tissue evidence="4">Whole Body</tissue>
    </source>
</reference>
<feature type="non-terminal residue" evidence="4">
    <location>
        <position position="547"/>
    </location>
</feature>
<dbReference type="GO" id="GO:0016301">
    <property type="term" value="F:kinase activity"/>
    <property type="evidence" value="ECO:0007669"/>
    <property type="project" value="UniProtKB-KW"/>
</dbReference>
<keyword evidence="1" id="KW-0378">Hydrolase</keyword>
<dbReference type="InterPro" id="IPR043472">
    <property type="entry name" value="Macro_dom-like"/>
</dbReference>
<dbReference type="Proteomes" id="UP000478052">
    <property type="component" value="Unassembled WGS sequence"/>
</dbReference>
<dbReference type="PANTHER" id="PTHR12521:SF0">
    <property type="entry name" value="ADP-RIBOSE GLYCOHYDROLASE OARD1"/>
    <property type="match status" value="1"/>
</dbReference>
<sequence length="547" mass="63368">MLEKRKQLDDEQTVAYINEAESLCRRVDPLMTQTDMVRNIMKGLRPNIARYIGIMENSTINELKNNIRKYENLEFIITGQTYQSPAEIKESIFKEQLNQLTTQFNDKINILNEKIVKQDAENSKIQTQNYTQFLDNDNSRFRNRNNNNLPFYTPPRQSNYSQRKTNNLPQQNFNNPRNNLNYNSRPYFNNFTKPQCEGCLKYGHIKKDCRNRPFCSYMLPIFSKSKKLINWSNSSTDNSCSPSLSKNSNKKINYKINNIPEALNIQANFNNKNITVTIDTGANICCIRHSLVPKTQTLRKENIQLSGPDSEPLTVFGSTIINITINDHKFHILVHVVKDLSCAIIIGNDFLHKHKANINFENQTIMLDNFIIIKTYNNHRISNLNIIKEENINLFKVDPSYSLAHCISADLKMSKGIAANIKSLFGNAAPMLSHLNPKIGETIPIKLKNRMIYFLITKNRYFHKPKIEDIKTSIHRLKLAMIKHQDHKLAIPTIAAGLDKCNWSIIKQLIYAEFHNSNINLLICYKNNTEISNNWKTKEHNDLLNIT</sequence>
<dbReference type="OrthoDB" id="2155246at2759"/>
<comment type="caution">
    <text evidence="4">The sequence shown here is derived from an EMBL/GenBank/DDBJ whole genome shotgun (WGS) entry which is preliminary data.</text>
</comment>
<dbReference type="Gene3D" id="2.40.70.10">
    <property type="entry name" value="Acid Proteases"/>
    <property type="match status" value="1"/>
</dbReference>
<keyword evidence="5" id="KW-1185">Reference proteome</keyword>
<gene>
    <name evidence="4" type="ORF">FWK35_00037797</name>
</gene>
<evidence type="ECO:0000259" key="3">
    <source>
        <dbReference type="Pfam" id="PF00077"/>
    </source>
</evidence>
<proteinExistence type="predicted"/>
<dbReference type="Pfam" id="PF00077">
    <property type="entry name" value="RVP"/>
    <property type="match status" value="1"/>
</dbReference>
<keyword evidence="4" id="KW-0808">Transferase</keyword>
<protein>
    <submittedName>
        <fullName evidence="4">Putative serine/threonine-protein kinase clkA</fullName>
    </submittedName>
</protein>
<dbReference type="CDD" id="cd00303">
    <property type="entry name" value="retropepsin_like"/>
    <property type="match status" value="1"/>
</dbReference>
<dbReference type="InterPro" id="IPR050892">
    <property type="entry name" value="ADP-ribose_metab_enzymes"/>
</dbReference>
<dbReference type="InterPro" id="IPR021109">
    <property type="entry name" value="Peptidase_aspartic_dom_sf"/>
</dbReference>
<feature type="domain" description="Retropepsins" evidence="3">
    <location>
        <begin position="266"/>
        <end position="358"/>
    </location>
</feature>
<dbReference type="PANTHER" id="PTHR12521">
    <property type="entry name" value="PROTEIN C6ORF130"/>
    <property type="match status" value="1"/>
</dbReference>
<dbReference type="AlphaFoldDB" id="A0A6G0VKE1"/>
<evidence type="ECO:0000256" key="2">
    <source>
        <dbReference type="SAM" id="MobiDB-lite"/>
    </source>
</evidence>